<dbReference type="PANTHER" id="PTHR46521">
    <property type="entry name" value="SUCROSE-PHOSPHATASE 2-RELATED"/>
    <property type="match status" value="1"/>
</dbReference>
<dbReference type="GO" id="GO:0050307">
    <property type="term" value="F:sucrose-phosphate phosphatase activity"/>
    <property type="evidence" value="ECO:0007669"/>
    <property type="project" value="UniProtKB-EC"/>
</dbReference>
<dbReference type="Pfam" id="PF08472">
    <property type="entry name" value="S6PP_C"/>
    <property type="match status" value="1"/>
</dbReference>
<dbReference type="GO" id="GO:0005986">
    <property type="term" value="P:sucrose biosynthetic process"/>
    <property type="evidence" value="ECO:0007669"/>
    <property type="project" value="InterPro"/>
</dbReference>
<feature type="domain" description="Sucrose phosphatase-like" evidence="2">
    <location>
        <begin position="7"/>
        <end position="77"/>
    </location>
</feature>
<dbReference type="AlphaFoldDB" id="A0A7C8YP62"/>
<reference evidence="4" key="2">
    <citation type="submission" date="2020-07" db="EMBL/GenBank/DDBJ databases">
        <authorList>
            <person name="Vera ALvarez R."/>
            <person name="Arias-Moreno D.M."/>
            <person name="Jimenez-Jacinto V."/>
            <person name="Jimenez-Bremont J.F."/>
            <person name="Swaminathan K."/>
            <person name="Moose S.P."/>
            <person name="Guerrero-Gonzalez M.L."/>
            <person name="Marino-Ramirez L."/>
            <person name="Landsman D."/>
            <person name="Rodriguez-Kessler M."/>
            <person name="Delgado-Sanchez P."/>
        </authorList>
    </citation>
    <scope>NUCLEOTIDE SEQUENCE</scope>
    <source>
        <tissue evidence="4">Cladode</tissue>
    </source>
</reference>
<dbReference type="EC" id="3.1.3.24" evidence="4"/>
<sequence length="292" mass="33051">MKKFEADGKMPFNTLVCGDSGNDAELFTIQGVYGVMVSNAQEELLAWHAQHAKNNQKIVHASERCASGIIQAIGHFGLGPSVTPRDDLTFSNHMKKQMHPALEVVKLYLYCERWLRGDVENCEQVMQTLKSNFHQSGIVVHPSGVEKHLHECVDVLDKSYGCKQDCRIWVDQISSAQIGSDIWLVKFHKWELSGDVLQLCCLCCCKYLISELILELLHSSIAPMIPNIFFKKLILNVYCPDKCYAGMYQGGERHCCLTTVLLNAEAEGFTWMHIHQTWLNTTSVDPPSTWLF</sequence>
<evidence type="ECO:0000256" key="1">
    <source>
        <dbReference type="ARBA" id="ARBA00022801"/>
    </source>
</evidence>
<dbReference type="InterPro" id="IPR013679">
    <property type="entry name" value="SPP_C"/>
</dbReference>
<dbReference type="EMBL" id="GISG01041688">
    <property type="protein sequence ID" value="MBA4623077.1"/>
    <property type="molecule type" value="Transcribed_RNA"/>
</dbReference>
<evidence type="ECO:0000259" key="2">
    <source>
        <dbReference type="Pfam" id="PF05116"/>
    </source>
</evidence>
<dbReference type="InterPro" id="IPR036412">
    <property type="entry name" value="HAD-like_sf"/>
</dbReference>
<dbReference type="PANTHER" id="PTHR46521:SF4">
    <property type="entry name" value="SUCROSE-PHOSPHATASE 2-RELATED"/>
    <property type="match status" value="1"/>
</dbReference>
<dbReference type="Gene3D" id="3.40.50.1000">
    <property type="entry name" value="HAD superfamily/HAD-like"/>
    <property type="match status" value="1"/>
</dbReference>
<organism evidence="4">
    <name type="scientific">Opuntia streptacantha</name>
    <name type="common">Prickly pear cactus</name>
    <name type="synonym">Opuntia cardona</name>
    <dbReference type="NCBI Taxonomy" id="393608"/>
    <lineage>
        <taxon>Eukaryota</taxon>
        <taxon>Viridiplantae</taxon>
        <taxon>Streptophyta</taxon>
        <taxon>Embryophyta</taxon>
        <taxon>Tracheophyta</taxon>
        <taxon>Spermatophyta</taxon>
        <taxon>Magnoliopsida</taxon>
        <taxon>eudicotyledons</taxon>
        <taxon>Gunneridae</taxon>
        <taxon>Pentapetalae</taxon>
        <taxon>Caryophyllales</taxon>
        <taxon>Cactineae</taxon>
        <taxon>Cactaceae</taxon>
        <taxon>Opuntioideae</taxon>
        <taxon>Opuntia</taxon>
    </lineage>
</organism>
<reference evidence="4" key="1">
    <citation type="journal article" date="2013" name="J. Plant Res.">
        <title>Effect of fungi and light on seed germination of three Opuntia species from semiarid lands of central Mexico.</title>
        <authorList>
            <person name="Delgado-Sanchez P."/>
            <person name="Jimenez-Bremont J.F."/>
            <person name="Guerrero-Gonzalez Mde L."/>
            <person name="Flores J."/>
        </authorList>
    </citation>
    <scope>NUCLEOTIDE SEQUENCE</scope>
    <source>
        <tissue evidence="4">Cladode</tissue>
    </source>
</reference>
<evidence type="ECO:0000259" key="3">
    <source>
        <dbReference type="Pfam" id="PF08472"/>
    </source>
</evidence>
<evidence type="ECO:0000313" key="4">
    <source>
        <dbReference type="EMBL" id="MBA4623077.1"/>
    </source>
</evidence>
<dbReference type="Pfam" id="PF05116">
    <property type="entry name" value="S6PP"/>
    <property type="match status" value="1"/>
</dbReference>
<feature type="domain" description="Sucrose-phosphatase C-terminal" evidence="3">
    <location>
        <begin position="100"/>
        <end position="202"/>
    </location>
</feature>
<accession>A0A7C8YP62</accession>
<dbReference type="InterPro" id="IPR006380">
    <property type="entry name" value="SPP-like_dom"/>
</dbReference>
<protein>
    <submittedName>
        <fullName evidence="4">Sucrose-phosphate phosphatase</fullName>
        <ecNumber evidence="4">3.1.3.24</ecNumber>
    </submittedName>
</protein>
<dbReference type="SUPFAM" id="SSF56784">
    <property type="entry name" value="HAD-like"/>
    <property type="match status" value="1"/>
</dbReference>
<proteinExistence type="predicted"/>
<dbReference type="SUPFAM" id="SSF54427">
    <property type="entry name" value="NTF2-like"/>
    <property type="match status" value="1"/>
</dbReference>
<dbReference type="InterPro" id="IPR051518">
    <property type="entry name" value="Sucrose_Phosphatase"/>
</dbReference>
<dbReference type="InterPro" id="IPR023214">
    <property type="entry name" value="HAD_sf"/>
</dbReference>
<name>A0A7C8YP62_OPUST</name>
<dbReference type="InterPro" id="IPR032710">
    <property type="entry name" value="NTF2-like_dom_sf"/>
</dbReference>
<dbReference type="Gene3D" id="3.10.450.50">
    <property type="match status" value="1"/>
</dbReference>
<keyword evidence="1 4" id="KW-0378">Hydrolase</keyword>